<keyword evidence="2" id="KW-0812">Transmembrane</keyword>
<evidence type="ECO:0000256" key="1">
    <source>
        <dbReference type="SAM" id="MobiDB-lite"/>
    </source>
</evidence>
<gene>
    <name evidence="3" type="ORF">MS3_08341</name>
</gene>
<feature type="transmembrane region" description="Helical" evidence="2">
    <location>
        <begin position="290"/>
        <end position="315"/>
    </location>
</feature>
<accession>A0A095CBL9</accession>
<evidence type="ECO:0000313" key="3">
    <source>
        <dbReference type="EMBL" id="KGB39888.1"/>
    </source>
</evidence>
<dbReference type="EMBL" id="KL251313">
    <property type="protein sequence ID" value="KGB39888.1"/>
    <property type="molecule type" value="Genomic_DNA"/>
</dbReference>
<proteinExistence type="predicted"/>
<dbReference type="STRING" id="6185.A0A095CBL9"/>
<dbReference type="SUPFAM" id="SSF48371">
    <property type="entry name" value="ARM repeat"/>
    <property type="match status" value="2"/>
</dbReference>
<sequence length="1314" mass="150178">MITYSLFSDIQLTMATPSLKKGTSNSDLLNRTVTTNSNPVRAFYELPEGASTSAQIVKESRDWLRSVSTCRPFTPKDKTRSLLNTLQTRTGYRPPSAFKVTAKSFDPYETTSKSNIQLEPIHIKEKNIQKPSKLSKIEMKLNVKRKSKHLDDRIQVRHSATPSQSSGPMEESVLTDSHKNSPRLELIGTQTRLISPISVKRSACSVIKSERCAAPKSPYGSCTEVSKQTNIVSCCSRETRERRCKTTEQSRCTPETKVGHKQLRNQGFLFYRQQFCALMIKRYIFTKRNLIFVLSQIIVPIAFTLIALFIFHHLLNKNNSLDPRLDLLLKPYGKDLLLTLSNEAEGWEKRQNTDKFIQSYMRQFDNKQVTPIEFNTSTGSYEPKSCGPHKRSVNYDVTNINLRDKFQTSVSSDSGLSSVTELDNLIYQLNELSLSTSTIKTETLASSPSSSCRNLQNSKTFDLQVLFKDNNDSSVQEQYQKLSEVKNKVTPSTKNIQQSMNEEETVHSNLITNKLDENEVTDLLDRIQNCVSEFDLEGNRNWSNRSMLLKAVFNLINYPSLRIHLAVARLIFTMKVTGKNLLNICKIVYKVAKNADNDCLFLENPNTLDVLIDALHLSELSIMPFSISSSVAYPSTVPVTSSLSPKSFSMNNLFQNSTLFCIQLESLLFLTGTIKFLISNINFMHKFHSNSSFLPNLMTIHKHIYEMLIYFLKNKKYFCSVNTVKKEEQHNSNDDNDDANNNDVYGNQINKFIQHAYHIIIQVTEIFCYLSSMDSFRPKLIANDGILQHIVNCIISYEESDDKMLRKSDGTPTTSACITTDNHDDQSEMEFNFSEFYTIYFNWIRCLSHLTEHADVCHYLENWVTPSNKDMNINLTTNMKPNDSINICHILSTQITALCYALTDFIYIFKEKHELVVRIAYVLGNLAAKCERARIAIIPNQDSLLKLCNLCYRYNEIQKHIHQSDHYTNRTNLNKLKSCTEFNNTDFLNNALTDKLNKSVKSTYSLQYDILVKLLRVIANVSISNTVGLICTENFDCINLILEFIDNQSIGEPHELLLNCFACLNNLTYYIKQELTDQSVTKQCEIAESLLRVIMKTSGFQDEFLGIIRVFGNLTRHTAIRQWLTNNSSRLLRVKYSSLFNGISPISSINSNITELNNLIQQNAFLYLVIQALDSPRPDIVYSTLGVLINLMTDLDQRPMLRIMGGLSKLIEILRDFAGHDWELAGLTCKTLWNYTEVVDNSQGEMFDQELMNELLSLLTKFTDAELIEQIHKSLLSNSLVAESDCLLLWESTWSNEFLPFANELIYRLSNASQ</sequence>
<dbReference type="GO" id="GO:0044782">
    <property type="term" value="P:cilium organization"/>
    <property type="evidence" value="ECO:0007669"/>
    <property type="project" value="TreeGrafter"/>
</dbReference>
<name>A0A095CBL9_SCHHA</name>
<dbReference type="InterPro" id="IPR016024">
    <property type="entry name" value="ARM-type_fold"/>
</dbReference>
<dbReference type="Gene3D" id="1.25.10.10">
    <property type="entry name" value="Leucine-rich Repeat Variant"/>
    <property type="match status" value="1"/>
</dbReference>
<keyword evidence="2" id="KW-1133">Transmembrane helix</keyword>
<protein>
    <submittedName>
        <fullName evidence="3">Armadillo repeat-containing protein 2</fullName>
    </submittedName>
</protein>
<evidence type="ECO:0000256" key="2">
    <source>
        <dbReference type="SAM" id="Phobius"/>
    </source>
</evidence>
<dbReference type="PANTHER" id="PTHR21356">
    <property type="entry name" value="ARMADILLO REPEAT CONTAINING 2"/>
    <property type="match status" value="1"/>
</dbReference>
<reference evidence="3" key="1">
    <citation type="journal article" date="2012" name="Nat. Genet.">
        <title>Whole-genome sequence of Schistosoma haematobium.</title>
        <authorList>
            <person name="Young N.D."/>
            <person name="Jex A.R."/>
            <person name="Li B."/>
            <person name="Liu S."/>
            <person name="Yang L."/>
            <person name="Xiong Z."/>
            <person name="Li Y."/>
            <person name="Cantacessi C."/>
            <person name="Hall R.S."/>
            <person name="Xu X."/>
            <person name="Chen F."/>
            <person name="Wu X."/>
            <person name="Zerlotini A."/>
            <person name="Oliveira G."/>
            <person name="Hofmann A."/>
            <person name="Zhang G."/>
            <person name="Fang X."/>
            <person name="Kang Y."/>
            <person name="Campbell B.E."/>
            <person name="Loukas A."/>
            <person name="Ranganathan S."/>
            <person name="Rollinson D."/>
            <person name="Rinaldi G."/>
            <person name="Brindley P.J."/>
            <person name="Yang H."/>
            <person name="Wang J."/>
            <person name="Wang J."/>
            <person name="Gasser R.B."/>
        </authorList>
    </citation>
    <scope>NUCLEOTIDE SEQUENCE [LARGE SCALE GENOMIC DNA]</scope>
</reference>
<feature type="compositionally biased region" description="Polar residues" evidence="1">
    <location>
        <begin position="158"/>
        <end position="167"/>
    </location>
</feature>
<organism evidence="3">
    <name type="scientific">Schistosoma haematobium</name>
    <name type="common">Blood fluke</name>
    <dbReference type="NCBI Taxonomy" id="6185"/>
    <lineage>
        <taxon>Eukaryota</taxon>
        <taxon>Metazoa</taxon>
        <taxon>Spiralia</taxon>
        <taxon>Lophotrochozoa</taxon>
        <taxon>Platyhelminthes</taxon>
        <taxon>Trematoda</taxon>
        <taxon>Digenea</taxon>
        <taxon>Strigeidida</taxon>
        <taxon>Schistosomatoidea</taxon>
        <taxon>Schistosomatidae</taxon>
        <taxon>Schistosoma</taxon>
    </lineage>
</organism>
<dbReference type="InterPro" id="IPR038905">
    <property type="entry name" value="ARMC2"/>
</dbReference>
<dbReference type="InterPro" id="IPR011989">
    <property type="entry name" value="ARM-like"/>
</dbReference>
<feature type="region of interest" description="Disordered" evidence="1">
    <location>
        <begin position="147"/>
        <end position="182"/>
    </location>
</feature>
<keyword evidence="2" id="KW-0472">Membrane</keyword>
<dbReference type="PANTHER" id="PTHR21356:SF1">
    <property type="entry name" value="ARMADILLO REPEAT-CONTAINING PROTEIN 2"/>
    <property type="match status" value="1"/>
</dbReference>